<dbReference type="AlphaFoldDB" id="A0A2M7TBP0"/>
<evidence type="ECO:0000313" key="2">
    <source>
        <dbReference type="Proteomes" id="UP000230970"/>
    </source>
</evidence>
<name>A0A2M7TBP0_UNCKA</name>
<evidence type="ECO:0000313" key="1">
    <source>
        <dbReference type="EMBL" id="PIZ42532.1"/>
    </source>
</evidence>
<dbReference type="InterPro" id="IPR006311">
    <property type="entry name" value="TAT_signal"/>
</dbReference>
<proteinExistence type="predicted"/>
<sequence length="210" mass="22156">MPKISRKTFLKVATLAGAAAVLSGGKGPEGVTPEPAEVEKTLASEGERPAASLGVFEYELSGEKLDVPGLKISLTALGLLGKDSPELYATVVQDGTPVATVNITDIQHLVLLGRGVSEPRTDGLQPDEIVLPVTDDPRKAGWLKDRGYYVLSPDNPKMVYTSEAQVSVTGSSGRKGLVMDTGGNLLVQYGDDRETKTVNVEEAAGFVHSH</sequence>
<dbReference type="PROSITE" id="PS51318">
    <property type="entry name" value="TAT"/>
    <property type="match status" value="1"/>
</dbReference>
<protein>
    <recommendedName>
        <fullName evidence="3">Twin-arginine translocation signal domain-containing protein</fullName>
    </recommendedName>
</protein>
<evidence type="ECO:0008006" key="3">
    <source>
        <dbReference type="Google" id="ProtNLM"/>
    </source>
</evidence>
<comment type="caution">
    <text evidence="1">The sequence shown here is derived from an EMBL/GenBank/DDBJ whole genome shotgun (WGS) entry which is preliminary data.</text>
</comment>
<organism evidence="1 2">
    <name type="scientific">candidate division WWE3 bacterium CG_4_10_14_0_2_um_filter_42_8</name>
    <dbReference type="NCBI Taxonomy" id="1975074"/>
    <lineage>
        <taxon>Bacteria</taxon>
        <taxon>Katanobacteria</taxon>
    </lineage>
</organism>
<dbReference type="Proteomes" id="UP000230970">
    <property type="component" value="Unassembled WGS sequence"/>
</dbReference>
<reference evidence="2" key="1">
    <citation type="submission" date="2017-09" db="EMBL/GenBank/DDBJ databases">
        <title>Depth-based differentiation of microbial function through sediment-hosted aquifers and enrichment of novel symbionts in the deep terrestrial subsurface.</title>
        <authorList>
            <person name="Probst A.J."/>
            <person name="Ladd B."/>
            <person name="Jarett J.K."/>
            <person name="Geller-Mcgrath D.E."/>
            <person name="Sieber C.M.K."/>
            <person name="Emerson J.B."/>
            <person name="Anantharaman K."/>
            <person name="Thomas B.C."/>
            <person name="Malmstrom R."/>
            <person name="Stieglmeier M."/>
            <person name="Klingl A."/>
            <person name="Woyke T."/>
            <person name="Ryan C.M."/>
            <person name="Banfield J.F."/>
        </authorList>
    </citation>
    <scope>NUCLEOTIDE SEQUENCE [LARGE SCALE GENOMIC DNA]</scope>
</reference>
<dbReference type="EMBL" id="PFNJ01000066">
    <property type="protein sequence ID" value="PIZ42532.1"/>
    <property type="molecule type" value="Genomic_DNA"/>
</dbReference>
<accession>A0A2M7TBP0</accession>
<gene>
    <name evidence="1" type="ORF">COY34_02710</name>
</gene>